<dbReference type="PROSITE" id="PS00097">
    <property type="entry name" value="CARBAMOYLTRANSFERASE"/>
    <property type="match status" value="1"/>
</dbReference>
<feature type="binding site" evidence="7">
    <location>
        <position position="169"/>
    </location>
    <ligand>
        <name>L-aspartate</name>
        <dbReference type="ChEBI" id="CHEBI:29991"/>
    </ligand>
</feature>
<reference evidence="10 11" key="1">
    <citation type="submission" date="2020-02" db="EMBL/GenBank/DDBJ databases">
        <title>Genomic and physiological characterization of two novel Nitrospinaceae genera.</title>
        <authorList>
            <person name="Mueller A.J."/>
            <person name="Jung M.-Y."/>
            <person name="Strachan C.R."/>
            <person name="Herbold C.W."/>
            <person name="Kirkegaard R.H."/>
            <person name="Daims H."/>
        </authorList>
    </citation>
    <scope>NUCLEOTIDE SEQUENCE [LARGE SCALE GENOMIC DNA]</scope>
    <source>
        <strain evidence="10">EB</strain>
    </source>
</reference>
<dbReference type="InterPro" id="IPR006131">
    <property type="entry name" value="Asp_carbamoyltransf_Asp/Orn-bd"/>
</dbReference>
<keyword evidence="4 7" id="KW-0665">Pyrimidine biosynthesis</keyword>
<keyword evidence="3 7" id="KW-0808">Transferase</keyword>
<dbReference type="HAMAP" id="MF_00001">
    <property type="entry name" value="Asp_carb_tr"/>
    <property type="match status" value="1"/>
</dbReference>
<evidence type="ECO:0000256" key="5">
    <source>
        <dbReference type="ARBA" id="ARBA00043884"/>
    </source>
</evidence>
<dbReference type="InterPro" id="IPR002082">
    <property type="entry name" value="Asp_carbamoyltransf"/>
</dbReference>
<dbReference type="InterPro" id="IPR006132">
    <property type="entry name" value="Asp/Orn_carbamoyltranf_P-bd"/>
</dbReference>
<protein>
    <recommendedName>
        <fullName evidence="7">Aspartate carbamoyltransferase</fullName>
        <ecNumber evidence="7">2.1.3.2</ecNumber>
    </recommendedName>
    <alternativeName>
        <fullName evidence="7">Aspartate transcarbamylase</fullName>
        <shortName evidence="7">ATCase</shortName>
    </alternativeName>
</protein>
<dbReference type="Proteomes" id="UP000594688">
    <property type="component" value="Chromosome"/>
</dbReference>
<comment type="catalytic activity">
    <reaction evidence="6 7">
        <text>carbamoyl phosphate + L-aspartate = N-carbamoyl-L-aspartate + phosphate + H(+)</text>
        <dbReference type="Rhea" id="RHEA:20013"/>
        <dbReference type="ChEBI" id="CHEBI:15378"/>
        <dbReference type="ChEBI" id="CHEBI:29991"/>
        <dbReference type="ChEBI" id="CHEBI:32814"/>
        <dbReference type="ChEBI" id="CHEBI:43474"/>
        <dbReference type="ChEBI" id="CHEBI:58228"/>
        <dbReference type="EC" id="2.1.3.2"/>
    </reaction>
</comment>
<feature type="binding site" evidence="7">
    <location>
        <position position="59"/>
    </location>
    <ligand>
        <name>carbamoyl phosphate</name>
        <dbReference type="ChEBI" id="CHEBI:58228"/>
    </ligand>
</feature>
<dbReference type="Pfam" id="PF02729">
    <property type="entry name" value="OTCace_N"/>
    <property type="match status" value="1"/>
</dbReference>
<name>A0A7T0BYQ0_9BACT</name>
<dbReference type="FunFam" id="3.40.50.1370:FF:000007">
    <property type="entry name" value="Aspartate carbamoyltransferase"/>
    <property type="match status" value="1"/>
</dbReference>
<feature type="domain" description="Aspartate/ornithine carbamoyltransferase carbamoyl-P binding" evidence="9">
    <location>
        <begin position="6"/>
        <end position="149"/>
    </location>
</feature>
<evidence type="ECO:0000259" key="9">
    <source>
        <dbReference type="Pfam" id="PF02729"/>
    </source>
</evidence>
<feature type="domain" description="Aspartate/ornithine carbamoyltransferase Asp/Orn-binding" evidence="8">
    <location>
        <begin position="155"/>
        <end position="302"/>
    </location>
</feature>
<feature type="binding site" evidence="7">
    <location>
        <position position="265"/>
    </location>
    <ligand>
        <name>carbamoyl phosphate</name>
        <dbReference type="ChEBI" id="CHEBI:58228"/>
    </ligand>
</feature>
<feature type="binding site" evidence="7">
    <location>
        <position position="108"/>
    </location>
    <ligand>
        <name>carbamoyl phosphate</name>
        <dbReference type="ChEBI" id="CHEBI:58228"/>
    </ligand>
</feature>
<dbReference type="InterPro" id="IPR006130">
    <property type="entry name" value="Asp/Orn_carbamoylTrfase"/>
</dbReference>
<dbReference type="GO" id="GO:0044205">
    <property type="term" value="P:'de novo' UMP biosynthetic process"/>
    <property type="evidence" value="ECO:0007669"/>
    <property type="project" value="UniProtKB-UniRule"/>
</dbReference>
<dbReference type="SUPFAM" id="SSF53671">
    <property type="entry name" value="Aspartate/ornithine carbamoyltransferase"/>
    <property type="match status" value="1"/>
</dbReference>
<feature type="binding site" evidence="7">
    <location>
        <position position="139"/>
    </location>
    <ligand>
        <name>carbamoyl phosphate</name>
        <dbReference type="ChEBI" id="CHEBI:58228"/>
    </ligand>
</feature>
<feature type="binding site" evidence="7">
    <location>
        <position position="86"/>
    </location>
    <ligand>
        <name>L-aspartate</name>
        <dbReference type="ChEBI" id="CHEBI:29991"/>
    </ligand>
</feature>
<dbReference type="UniPathway" id="UPA00070">
    <property type="reaction ID" value="UER00116"/>
</dbReference>
<evidence type="ECO:0000256" key="1">
    <source>
        <dbReference type="ARBA" id="ARBA00004852"/>
    </source>
</evidence>
<accession>A0A7T0BYQ0</accession>
<comment type="subunit">
    <text evidence="7">Heterododecamer (2C3:3R2) of six catalytic PyrB chains organized as two trimers (C3), and six regulatory PyrI chains organized as three dimers (R2).</text>
</comment>
<dbReference type="AlphaFoldDB" id="A0A7T0BYQ0"/>
<comment type="pathway">
    <text evidence="1 7">Pyrimidine metabolism; UMP biosynthesis via de novo pathway; (S)-dihydroorotate from bicarbonate: step 2/3.</text>
</comment>
<evidence type="ECO:0000256" key="2">
    <source>
        <dbReference type="ARBA" id="ARBA00008896"/>
    </source>
</evidence>
<evidence type="ECO:0000313" key="11">
    <source>
        <dbReference type="Proteomes" id="UP000594688"/>
    </source>
</evidence>
<dbReference type="InterPro" id="IPR036901">
    <property type="entry name" value="Asp/Orn_carbamoylTrfase_sf"/>
</dbReference>
<dbReference type="GO" id="GO:0004070">
    <property type="term" value="F:aspartate carbamoyltransferase activity"/>
    <property type="evidence" value="ECO:0007669"/>
    <property type="project" value="UniProtKB-UniRule"/>
</dbReference>
<proteinExistence type="inferred from homology"/>
<dbReference type="GO" id="GO:0016597">
    <property type="term" value="F:amino acid binding"/>
    <property type="evidence" value="ECO:0007669"/>
    <property type="project" value="InterPro"/>
</dbReference>
<dbReference type="EC" id="2.1.3.2" evidence="7"/>
<sequence length="311" mass="33971">MPFPHKDLLGIGQLSKEDILTILDATDSFKEISTRPIKKVPTLRGRTIVNLFFEPSTRTRTSFEIAGKRLSADVINISGSTSSVTKGESLLDTAYNLEAMNPDILVVRHSASGVPHMLASKVDCSVINAGDGAHEHPTQALLDLATIRQHKGEFDGLKVVIVGDITHSRVARSNILAMKTLGMAVTVVGPPTLIPVEMESLGVRVSYNLQEAIRDADVIMMLRIQEERHNQTTFPSIREYSVLFGLTAEKLKRAKEDVIILHPGPVNRGVEISPDVIEGDHSLILNQVNNGVAVRMTLMYLLLGGSDENPN</sequence>
<evidence type="ECO:0000256" key="7">
    <source>
        <dbReference type="HAMAP-Rule" id="MF_00001"/>
    </source>
</evidence>
<dbReference type="KEGG" id="nli:G3M70_16165"/>
<evidence type="ECO:0000256" key="3">
    <source>
        <dbReference type="ARBA" id="ARBA00022679"/>
    </source>
</evidence>
<dbReference type="NCBIfam" id="TIGR00670">
    <property type="entry name" value="asp_carb_tr"/>
    <property type="match status" value="1"/>
</dbReference>
<dbReference type="PANTHER" id="PTHR45753:SF6">
    <property type="entry name" value="ASPARTATE CARBAMOYLTRANSFERASE"/>
    <property type="match status" value="1"/>
</dbReference>
<dbReference type="PRINTS" id="PR00100">
    <property type="entry name" value="AOTCASE"/>
</dbReference>
<dbReference type="EMBL" id="CP048685">
    <property type="protein sequence ID" value="QPJ63327.1"/>
    <property type="molecule type" value="Genomic_DNA"/>
</dbReference>
<dbReference type="GO" id="GO:0005829">
    <property type="term" value="C:cytosol"/>
    <property type="evidence" value="ECO:0007669"/>
    <property type="project" value="TreeGrafter"/>
</dbReference>
<gene>
    <name evidence="7" type="primary">pyrB</name>
    <name evidence="10" type="ORF">G3M70_16165</name>
</gene>
<dbReference type="PANTHER" id="PTHR45753">
    <property type="entry name" value="ORNITHINE CARBAMOYLTRANSFERASE, MITOCHONDRIAL"/>
    <property type="match status" value="1"/>
</dbReference>
<dbReference type="GO" id="GO:0006207">
    <property type="term" value="P:'de novo' pyrimidine nucleobase biosynthetic process"/>
    <property type="evidence" value="ECO:0007669"/>
    <property type="project" value="InterPro"/>
</dbReference>
<dbReference type="Pfam" id="PF00185">
    <property type="entry name" value="OTCace"/>
    <property type="match status" value="1"/>
</dbReference>
<evidence type="ECO:0000259" key="8">
    <source>
        <dbReference type="Pfam" id="PF00185"/>
    </source>
</evidence>
<evidence type="ECO:0000256" key="6">
    <source>
        <dbReference type="ARBA" id="ARBA00048859"/>
    </source>
</evidence>
<feature type="binding site" evidence="7">
    <location>
        <position position="223"/>
    </location>
    <ligand>
        <name>L-aspartate</name>
        <dbReference type="ChEBI" id="CHEBI:29991"/>
    </ligand>
</feature>
<dbReference type="GO" id="GO:0006520">
    <property type="term" value="P:amino acid metabolic process"/>
    <property type="evidence" value="ECO:0007669"/>
    <property type="project" value="InterPro"/>
</dbReference>
<feature type="binding site" evidence="7">
    <location>
        <position position="264"/>
    </location>
    <ligand>
        <name>carbamoyl phosphate</name>
        <dbReference type="ChEBI" id="CHEBI:58228"/>
    </ligand>
</feature>
<dbReference type="Gene3D" id="3.40.50.1370">
    <property type="entry name" value="Aspartate/ornithine carbamoyltransferase"/>
    <property type="match status" value="2"/>
</dbReference>
<dbReference type="PRINTS" id="PR00101">
    <property type="entry name" value="ATCASE"/>
</dbReference>
<feature type="binding site" evidence="7">
    <location>
        <position position="136"/>
    </location>
    <ligand>
        <name>carbamoyl phosphate</name>
        <dbReference type="ChEBI" id="CHEBI:58228"/>
    </ligand>
</feature>
<evidence type="ECO:0000313" key="10">
    <source>
        <dbReference type="EMBL" id="QPJ63327.1"/>
    </source>
</evidence>
<evidence type="ECO:0000256" key="4">
    <source>
        <dbReference type="ARBA" id="ARBA00022975"/>
    </source>
</evidence>
<dbReference type="NCBIfam" id="NF002032">
    <property type="entry name" value="PRK00856.1"/>
    <property type="match status" value="1"/>
</dbReference>
<organism evidence="10 11">
    <name type="scientific">Candidatus Nitronauta litoralis</name>
    <dbReference type="NCBI Taxonomy" id="2705533"/>
    <lineage>
        <taxon>Bacteria</taxon>
        <taxon>Pseudomonadati</taxon>
        <taxon>Nitrospinota/Tectimicrobiota group</taxon>
        <taxon>Nitrospinota</taxon>
        <taxon>Nitrospinia</taxon>
        <taxon>Nitrospinales</taxon>
        <taxon>Nitrospinaceae</taxon>
        <taxon>Candidatus Nitronauta</taxon>
    </lineage>
</organism>
<feature type="binding site" evidence="7">
    <location>
        <position position="58"/>
    </location>
    <ligand>
        <name>carbamoyl phosphate</name>
        <dbReference type="ChEBI" id="CHEBI:58228"/>
    </ligand>
</feature>
<comment type="function">
    <text evidence="5 7">Catalyzes the condensation of carbamoyl phosphate and aspartate to form carbamoyl aspartate and inorganic phosphate, the committed step in the de novo pyrimidine nucleotide biosynthesis pathway.</text>
</comment>
<comment type="similarity">
    <text evidence="2 7">Belongs to the aspartate/ornithine carbamoyltransferase superfamily. ATCase family.</text>
</comment>